<dbReference type="Proteomes" id="UP000267900">
    <property type="component" value="Chromosome"/>
</dbReference>
<reference evidence="2 3" key="1">
    <citation type="submission" date="2018-12" db="EMBL/GenBank/DDBJ databases">
        <title>The whole draft genome of Streptomyce luteoverticillatus CGMCC 15060.</title>
        <authorList>
            <person name="Feng Z."/>
            <person name="Chen G."/>
            <person name="Zhang J."/>
            <person name="Zhu H."/>
            <person name="Yu X."/>
            <person name="Zhang W."/>
            <person name="Zhang X."/>
        </authorList>
    </citation>
    <scope>NUCLEOTIDE SEQUENCE [LARGE SCALE GENOMIC DNA]</scope>
    <source>
        <strain evidence="2 3">CGMCC 15060</strain>
    </source>
</reference>
<feature type="signal peptide" evidence="1">
    <location>
        <begin position="1"/>
        <end position="25"/>
    </location>
</feature>
<proteinExistence type="predicted"/>
<evidence type="ECO:0000313" key="2">
    <source>
        <dbReference type="EMBL" id="AZQ73021.1"/>
    </source>
</evidence>
<evidence type="ECO:0000256" key="1">
    <source>
        <dbReference type="SAM" id="SignalP"/>
    </source>
</evidence>
<evidence type="ECO:0008006" key="4">
    <source>
        <dbReference type="Google" id="ProtNLM"/>
    </source>
</evidence>
<name>A0A3S9PKZ7_STRLT</name>
<gene>
    <name evidence="2" type="ORF">EKH77_18990</name>
</gene>
<dbReference type="AlphaFoldDB" id="A0A3S9PKZ7"/>
<protein>
    <recommendedName>
        <fullName evidence="4">SH3 domain-containing protein</fullName>
    </recommendedName>
</protein>
<keyword evidence="3" id="KW-1185">Reference proteome</keyword>
<dbReference type="PROSITE" id="PS51318">
    <property type="entry name" value="TAT"/>
    <property type="match status" value="1"/>
</dbReference>
<feature type="chain" id="PRO_5038860821" description="SH3 domain-containing protein" evidence="1">
    <location>
        <begin position="26"/>
        <end position="123"/>
    </location>
</feature>
<evidence type="ECO:0000313" key="3">
    <source>
        <dbReference type="Proteomes" id="UP000267900"/>
    </source>
</evidence>
<keyword evidence="1" id="KW-0732">Signal</keyword>
<sequence length="123" mass="12893">MRTFRRKAALALSALALAGAGLVTAGPAATAAPAGQAGVTCGNSYWPHYDADGDHYGTVTKDQAAAHTGPYGGCTTVGYLGYGARVKYDCYVYNDYGNKWTWVRGYGWVYGAYLSGGGAWNSC</sequence>
<organism evidence="2 3">
    <name type="scientific">Streptomyces luteoverticillatus</name>
    <name type="common">Streptoverticillium luteoverticillatus</name>
    <dbReference type="NCBI Taxonomy" id="66425"/>
    <lineage>
        <taxon>Bacteria</taxon>
        <taxon>Bacillati</taxon>
        <taxon>Actinomycetota</taxon>
        <taxon>Actinomycetes</taxon>
        <taxon>Kitasatosporales</taxon>
        <taxon>Streptomycetaceae</taxon>
        <taxon>Streptomyces</taxon>
    </lineage>
</organism>
<dbReference type="RefSeq" id="WP_126915534.1">
    <property type="nucleotide sequence ID" value="NZ_CP034587.1"/>
</dbReference>
<dbReference type="OrthoDB" id="4335260at2"/>
<accession>A0A3S9PKZ7</accession>
<dbReference type="EMBL" id="CP034587">
    <property type="protein sequence ID" value="AZQ73021.1"/>
    <property type="molecule type" value="Genomic_DNA"/>
</dbReference>
<dbReference type="InterPro" id="IPR006311">
    <property type="entry name" value="TAT_signal"/>
</dbReference>